<reference evidence="9 10" key="1">
    <citation type="submission" date="2020-05" db="EMBL/GenBank/DDBJ databases">
        <title>Genome sequence of Kribbella sandramycini ATCC 39419.</title>
        <authorList>
            <person name="Maclea K.S."/>
            <person name="Fair J.L."/>
        </authorList>
    </citation>
    <scope>NUCLEOTIDE SEQUENCE [LARGE SCALE GENOMIC DNA]</scope>
    <source>
        <strain evidence="9 10">ATCC 39419</strain>
    </source>
</reference>
<name>A0A7Y4KXJ1_9ACTN</name>
<comment type="similarity">
    <text evidence="1 6 7">Belongs to the peptidase S8 family.</text>
</comment>
<dbReference type="Proteomes" id="UP000534306">
    <property type="component" value="Unassembled WGS sequence"/>
</dbReference>
<keyword evidence="10" id="KW-1185">Reference proteome</keyword>
<protein>
    <submittedName>
        <fullName evidence="9">S8 family serine peptidase</fullName>
    </submittedName>
</protein>
<dbReference type="InterPro" id="IPR022398">
    <property type="entry name" value="Peptidase_S8_His-AS"/>
</dbReference>
<feature type="active site" description="Charge relay system" evidence="5 6">
    <location>
        <position position="398"/>
    </location>
</feature>
<evidence type="ECO:0000256" key="6">
    <source>
        <dbReference type="PROSITE-ProRule" id="PRU01240"/>
    </source>
</evidence>
<feature type="active site" description="Charge relay system" evidence="5 6">
    <location>
        <position position="200"/>
    </location>
</feature>
<feature type="domain" description="Peptidase S8/S53" evidence="8">
    <location>
        <begin position="191"/>
        <end position="438"/>
    </location>
</feature>
<organism evidence="9 10">
    <name type="scientific">Kribbella sandramycini</name>
    <dbReference type="NCBI Taxonomy" id="60450"/>
    <lineage>
        <taxon>Bacteria</taxon>
        <taxon>Bacillati</taxon>
        <taxon>Actinomycetota</taxon>
        <taxon>Actinomycetes</taxon>
        <taxon>Propionibacteriales</taxon>
        <taxon>Kribbellaceae</taxon>
        <taxon>Kribbella</taxon>
    </lineage>
</organism>
<evidence type="ECO:0000256" key="3">
    <source>
        <dbReference type="ARBA" id="ARBA00022801"/>
    </source>
</evidence>
<keyword evidence="2 6" id="KW-0645">Protease</keyword>
<dbReference type="AlphaFoldDB" id="A0A7Y4KXJ1"/>
<accession>A0A7Y4KXJ1</accession>
<keyword evidence="4 6" id="KW-0720">Serine protease</keyword>
<dbReference type="GO" id="GO:0006508">
    <property type="term" value="P:proteolysis"/>
    <property type="evidence" value="ECO:0007669"/>
    <property type="project" value="UniProtKB-KW"/>
</dbReference>
<dbReference type="Gene3D" id="3.40.50.200">
    <property type="entry name" value="Peptidase S8/S53 domain"/>
    <property type="match status" value="1"/>
</dbReference>
<proteinExistence type="inferred from homology"/>
<dbReference type="PROSITE" id="PS00137">
    <property type="entry name" value="SUBTILASE_HIS"/>
    <property type="match status" value="1"/>
</dbReference>
<sequence>MVLGRLRSWGVGVVVLGLAGGGLPAVAAPADRTGERTVTLITGDKVKVAGGNVTVEPGSGRRGLLFSTERTRDQLYVVPSDVRGAVAEGKLDRRLFDVAGLLRDGFDDRATSSIPLLVTYKGKQRAALPGATATRALPAINGAAVTVAKGSSPEWLTAVGKIWLDGKRQISLDRSVPQIGAPTAWRAGYTGKGVSVAVLDSGIDATHPDLAGRMAGAKNFTADPDGDQVGHGTHVASTIAGSGAASDAALYDGKVCETGGCPESAILAGMNWAATEVRAKVINVSLGGSDTPDVDPLEAAVDRLTEQTGALFVVAAGNEGPKAGTITSPGSAQAALTVGAVDKQDQLAGFSGRGPRAGDGGLKPDVTAPGVAIVAAKARDAVIGDPVGSDYLSLDGTSMATPHVAGAAAILAQQHPAWTAPTLKGALIGSAAPAAEPTAYEQGAGRVDVARGIEQSVVLESGNLSFGTASWPHDDDVPITRTVTYRNFGAQPVTLALSAVLNDPAGNPAADGAIALSANTITVPAGGSVSVQATANTRHDGPDGLYSGRLAATAGALRITAAIGVDKEAERYSLTVKHLGLDGQPYPGETRVHSLDQDVSVDTWDKSTTTLRLPKGEYVIAGGQQTEGPQYYRMVHAGLQLTKDTTIVLDARTTKPIRLTLPRSDARLVVGDVGYHRAAADPSRQIGLNELFTDQSQIHVAQVGPAVAPSVMTGWIATQWGRPGVDGDFRNTPYLYAPVHTTPGRFPTGLTRTVRDRDLARVDQTINATSDDALERTLSAGTGNGSGFVTPGIRFSAPTTTRAFLEPGFPWVTGVFTIDPDGRISGVGSDRRTYRAGTSYAERFNAAPFVPAPVLAQRTQDRLRLEVTPTGDADGNRGRSANDAAASTLLRDGVKVAESRAFGFVEATGLPAEPASYRLETTQTRTSSFSSRTDLTWTFTSAATSEPTQLPLLGVRYRPQVDGRNVVRRTRMSTVPIVIDAQPGAKVPPLRTLTVHVSGDAGRTWHPATITPTTAAHYQATFETPPGNHISLEAHLLDSTGNTTTQTVINAYPLG</sequence>
<evidence type="ECO:0000313" key="9">
    <source>
        <dbReference type="EMBL" id="NOL39716.1"/>
    </source>
</evidence>
<evidence type="ECO:0000259" key="8">
    <source>
        <dbReference type="Pfam" id="PF00082"/>
    </source>
</evidence>
<evidence type="ECO:0000256" key="2">
    <source>
        <dbReference type="ARBA" id="ARBA00022670"/>
    </source>
</evidence>
<dbReference type="Pfam" id="PF00082">
    <property type="entry name" value="Peptidase_S8"/>
    <property type="match status" value="1"/>
</dbReference>
<comment type="caution">
    <text evidence="9">The sequence shown here is derived from an EMBL/GenBank/DDBJ whole genome shotgun (WGS) entry which is preliminary data.</text>
</comment>
<gene>
    <name evidence="9" type="ORF">HPO96_05610</name>
</gene>
<dbReference type="InterPro" id="IPR036852">
    <property type="entry name" value="Peptidase_S8/S53_dom_sf"/>
</dbReference>
<dbReference type="InterPro" id="IPR000209">
    <property type="entry name" value="Peptidase_S8/S53_dom"/>
</dbReference>
<dbReference type="PANTHER" id="PTHR43806:SF11">
    <property type="entry name" value="CEREVISIN-RELATED"/>
    <property type="match status" value="1"/>
</dbReference>
<dbReference type="PANTHER" id="PTHR43806">
    <property type="entry name" value="PEPTIDASE S8"/>
    <property type="match status" value="1"/>
</dbReference>
<dbReference type="PROSITE" id="PS51892">
    <property type="entry name" value="SUBTILASE"/>
    <property type="match status" value="1"/>
</dbReference>
<dbReference type="InterPro" id="IPR050131">
    <property type="entry name" value="Peptidase_S8_subtilisin-like"/>
</dbReference>
<dbReference type="PRINTS" id="PR00723">
    <property type="entry name" value="SUBTILISIN"/>
</dbReference>
<evidence type="ECO:0000256" key="5">
    <source>
        <dbReference type="PIRSR" id="PIRSR615500-1"/>
    </source>
</evidence>
<evidence type="ECO:0000256" key="1">
    <source>
        <dbReference type="ARBA" id="ARBA00011073"/>
    </source>
</evidence>
<keyword evidence="3 6" id="KW-0378">Hydrolase</keyword>
<dbReference type="InterPro" id="IPR015500">
    <property type="entry name" value="Peptidase_S8_subtilisin-rel"/>
</dbReference>
<evidence type="ECO:0000256" key="7">
    <source>
        <dbReference type="RuleBase" id="RU003355"/>
    </source>
</evidence>
<evidence type="ECO:0000256" key="4">
    <source>
        <dbReference type="ARBA" id="ARBA00022825"/>
    </source>
</evidence>
<dbReference type="InterPro" id="IPR023828">
    <property type="entry name" value="Peptidase_S8_Ser-AS"/>
</dbReference>
<dbReference type="InterPro" id="IPR023827">
    <property type="entry name" value="Peptidase_S8_Asp-AS"/>
</dbReference>
<dbReference type="PROSITE" id="PS00136">
    <property type="entry name" value="SUBTILASE_ASP"/>
    <property type="match status" value="1"/>
</dbReference>
<dbReference type="GO" id="GO:0004252">
    <property type="term" value="F:serine-type endopeptidase activity"/>
    <property type="evidence" value="ECO:0007669"/>
    <property type="project" value="UniProtKB-UniRule"/>
</dbReference>
<dbReference type="PROSITE" id="PS00138">
    <property type="entry name" value="SUBTILASE_SER"/>
    <property type="match status" value="1"/>
</dbReference>
<dbReference type="EMBL" id="JABJRC010000001">
    <property type="protein sequence ID" value="NOL39716.1"/>
    <property type="molecule type" value="Genomic_DNA"/>
</dbReference>
<feature type="active site" description="Charge relay system" evidence="5 6">
    <location>
        <position position="231"/>
    </location>
</feature>
<evidence type="ECO:0000313" key="10">
    <source>
        <dbReference type="Proteomes" id="UP000534306"/>
    </source>
</evidence>
<dbReference type="SUPFAM" id="SSF52743">
    <property type="entry name" value="Subtilisin-like"/>
    <property type="match status" value="1"/>
</dbReference>